<feature type="compositionally biased region" description="Polar residues" evidence="1">
    <location>
        <begin position="84"/>
        <end position="100"/>
    </location>
</feature>
<feature type="compositionally biased region" description="Basic and acidic residues" evidence="1">
    <location>
        <begin position="379"/>
        <end position="390"/>
    </location>
</feature>
<proteinExistence type="predicted"/>
<feature type="region of interest" description="Disordered" evidence="1">
    <location>
        <begin position="180"/>
        <end position="261"/>
    </location>
</feature>
<feature type="compositionally biased region" description="Basic and acidic residues" evidence="1">
    <location>
        <begin position="186"/>
        <end position="210"/>
    </location>
</feature>
<comment type="caution">
    <text evidence="2">The sequence shown here is derived from an EMBL/GenBank/DDBJ whole genome shotgun (WGS) entry which is preliminary data.</text>
</comment>
<keyword evidence="3" id="KW-1185">Reference proteome</keyword>
<protein>
    <submittedName>
        <fullName evidence="2">Uncharacterized protein</fullName>
    </submittedName>
</protein>
<feature type="region of interest" description="Disordered" evidence="1">
    <location>
        <begin position="411"/>
        <end position="441"/>
    </location>
</feature>
<feature type="compositionally biased region" description="Polar residues" evidence="1">
    <location>
        <begin position="367"/>
        <end position="378"/>
    </location>
</feature>
<evidence type="ECO:0000313" key="2">
    <source>
        <dbReference type="EMBL" id="CAG9331865.1"/>
    </source>
</evidence>
<feature type="compositionally biased region" description="Polar residues" evidence="1">
    <location>
        <begin position="32"/>
        <end position="41"/>
    </location>
</feature>
<feature type="compositionally biased region" description="Basic and acidic residues" evidence="1">
    <location>
        <begin position="414"/>
        <end position="439"/>
    </location>
</feature>
<feature type="compositionally biased region" description="Polar residues" evidence="1">
    <location>
        <begin position="345"/>
        <end position="359"/>
    </location>
</feature>
<feature type="region of interest" description="Disordered" evidence="1">
    <location>
        <begin position="1"/>
        <end position="52"/>
    </location>
</feature>
<feature type="region of interest" description="Disordered" evidence="1">
    <location>
        <begin position="84"/>
        <end position="106"/>
    </location>
</feature>
<feature type="compositionally biased region" description="Basic and acidic residues" evidence="1">
    <location>
        <begin position="247"/>
        <end position="256"/>
    </location>
</feature>
<evidence type="ECO:0000313" key="3">
    <source>
        <dbReference type="Proteomes" id="UP001162131"/>
    </source>
</evidence>
<feature type="region of interest" description="Disordered" evidence="1">
    <location>
        <begin position="345"/>
        <end position="390"/>
    </location>
</feature>
<sequence length="542" mass="62874">MQDHNRGRPQIFQEIRSNSKSEYPKERRKSYLSDQPISQNRFPPKPNRNEREITRDLLKKEHEKLNKKLQELADWEQKINQTRQSISSLQPSTIPSSRSPCKSPIPISRSLCRSPVPISSYQEISDTEEFGNLLSVDHAPIIPEVIHRPVSSGRINPTTIHHVARPSIQAHTSFNGSFAQNSSGFDRYESSDDSEELLRSTYEESVEVNHKARSPTRRPHKARPSKLKRESKPSTGAKTNRPRKFPAPKEKPRDSHYNQQPPLVYQMPANYAPYQMIPPIQFIQPIYPYYPYQYNPTQYIQPPQYPQSQQFMQPQYAQPQYMPQSNTNQPNNITYEQFISQLPDSARNTPSVYSESIFSSKEAKPTEAQSVQLNVSSRSKTDQESKQKDTRFTIDSQKQITINISNSKLSYTERGTEKSEDNFSNHMETSREPEKEFVRQRSQPTLIPEPLVINPNFKLNRSIKEPSPGLISRLASGEKTKVEKAEMRKLTNKNYNLLPEVKQRKEEEERKEFLKQRLAQGKAYEAKLDEMRRRKSSSSRPV</sequence>
<evidence type="ECO:0000256" key="1">
    <source>
        <dbReference type="SAM" id="MobiDB-lite"/>
    </source>
</evidence>
<feature type="compositionally biased region" description="Basic residues" evidence="1">
    <location>
        <begin position="211"/>
        <end position="226"/>
    </location>
</feature>
<reference evidence="2" key="1">
    <citation type="submission" date="2021-09" db="EMBL/GenBank/DDBJ databases">
        <authorList>
            <consortium name="AG Swart"/>
            <person name="Singh M."/>
            <person name="Singh A."/>
            <person name="Seah K."/>
            <person name="Emmerich C."/>
        </authorList>
    </citation>
    <scope>NUCLEOTIDE SEQUENCE</scope>
    <source>
        <strain evidence="2">ATCC30299</strain>
    </source>
</reference>
<dbReference type="AlphaFoldDB" id="A0AAU9K0U0"/>
<name>A0AAU9K0U0_9CILI</name>
<gene>
    <name evidence="2" type="ORF">BSTOLATCC_MIC53924</name>
</gene>
<feature type="compositionally biased region" description="Basic and acidic residues" evidence="1">
    <location>
        <begin position="17"/>
        <end position="31"/>
    </location>
</feature>
<accession>A0AAU9K0U0</accession>
<dbReference type="EMBL" id="CAJZBQ010000053">
    <property type="protein sequence ID" value="CAG9331865.1"/>
    <property type="molecule type" value="Genomic_DNA"/>
</dbReference>
<dbReference type="Proteomes" id="UP001162131">
    <property type="component" value="Unassembled WGS sequence"/>
</dbReference>
<organism evidence="2 3">
    <name type="scientific">Blepharisma stoltei</name>
    <dbReference type="NCBI Taxonomy" id="1481888"/>
    <lineage>
        <taxon>Eukaryota</taxon>
        <taxon>Sar</taxon>
        <taxon>Alveolata</taxon>
        <taxon>Ciliophora</taxon>
        <taxon>Postciliodesmatophora</taxon>
        <taxon>Heterotrichea</taxon>
        <taxon>Heterotrichida</taxon>
        <taxon>Blepharismidae</taxon>
        <taxon>Blepharisma</taxon>
    </lineage>
</organism>